<dbReference type="GO" id="GO:0050185">
    <property type="term" value="F:phosphatidylinositol deacylase activity"/>
    <property type="evidence" value="ECO:0007669"/>
    <property type="project" value="TreeGrafter"/>
</dbReference>
<protein>
    <submittedName>
        <fullName evidence="1">Uncharacterized protein</fullName>
    </submittedName>
</protein>
<dbReference type="OrthoDB" id="348976at2759"/>
<sequence>MVLTTVHALFDIVDKKTLQPATDADQRMKVFRHYFLDYNGIEPIPSGEKYIKLDATLPWEVRKEKTWHFTSSKLPDLNILLLDCVSFSSQLRWLPPRYSNRQVLRMSLNDLGENTHIVIFLPKRASTVELMVDKYSMDARHLVYTLPGVYDSVISFPFSIIDGTAMLHIRNNSVFYSLHLAGLGSPLSAYSAVVTPKHCSKTNPGMYEGSVIRLNVPWSHEDAYHFAKYGEVGMLPVKLQTPRQLPASEQQQYEHSEAHLEMYLHPGCQYQLRLVMSPGSSIGQVINL</sequence>
<dbReference type="STRING" id="400727.A0A2T7PWZ1"/>
<dbReference type="InterPro" id="IPR039529">
    <property type="entry name" value="PGAP1/BST1"/>
</dbReference>
<dbReference type="Pfam" id="PF24660">
    <property type="entry name" value="PGAP1_3rd"/>
    <property type="match status" value="1"/>
</dbReference>
<dbReference type="GO" id="GO:0016020">
    <property type="term" value="C:membrane"/>
    <property type="evidence" value="ECO:0007669"/>
    <property type="project" value="GOC"/>
</dbReference>
<organism evidence="1 2">
    <name type="scientific">Pomacea canaliculata</name>
    <name type="common">Golden apple snail</name>
    <dbReference type="NCBI Taxonomy" id="400727"/>
    <lineage>
        <taxon>Eukaryota</taxon>
        <taxon>Metazoa</taxon>
        <taxon>Spiralia</taxon>
        <taxon>Lophotrochozoa</taxon>
        <taxon>Mollusca</taxon>
        <taxon>Gastropoda</taxon>
        <taxon>Caenogastropoda</taxon>
        <taxon>Architaenioglossa</taxon>
        <taxon>Ampullarioidea</taxon>
        <taxon>Ampullariidae</taxon>
        <taxon>Pomacea</taxon>
    </lineage>
</organism>
<dbReference type="GO" id="GO:0005783">
    <property type="term" value="C:endoplasmic reticulum"/>
    <property type="evidence" value="ECO:0007669"/>
    <property type="project" value="TreeGrafter"/>
</dbReference>
<keyword evidence="2" id="KW-1185">Reference proteome</keyword>
<dbReference type="Proteomes" id="UP000245119">
    <property type="component" value="Linkage Group LG1"/>
</dbReference>
<evidence type="ECO:0000313" key="2">
    <source>
        <dbReference type="Proteomes" id="UP000245119"/>
    </source>
</evidence>
<name>A0A2T7PWZ1_POMCA</name>
<dbReference type="PANTHER" id="PTHR15495">
    <property type="entry name" value="NEGATIVE REGULATOR OF VESICLE FORMATION-RELATED"/>
    <property type="match status" value="1"/>
</dbReference>
<dbReference type="PANTHER" id="PTHR15495:SF7">
    <property type="entry name" value="GPI INOSITOL-DEACYLASE"/>
    <property type="match status" value="1"/>
</dbReference>
<evidence type="ECO:0000313" key="1">
    <source>
        <dbReference type="EMBL" id="PVD37929.1"/>
    </source>
</evidence>
<gene>
    <name evidence="1" type="ORF">C0Q70_00531</name>
</gene>
<comment type="caution">
    <text evidence="1">The sequence shown here is derived from an EMBL/GenBank/DDBJ whole genome shotgun (WGS) entry which is preliminary data.</text>
</comment>
<accession>A0A2T7PWZ1</accession>
<proteinExistence type="predicted"/>
<reference evidence="1 2" key="1">
    <citation type="submission" date="2018-04" db="EMBL/GenBank/DDBJ databases">
        <title>The genome of golden apple snail Pomacea canaliculata provides insight into stress tolerance and invasive adaptation.</title>
        <authorList>
            <person name="Liu C."/>
            <person name="Liu B."/>
            <person name="Ren Y."/>
            <person name="Zhang Y."/>
            <person name="Wang H."/>
            <person name="Li S."/>
            <person name="Jiang F."/>
            <person name="Yin L."/>
            <person name="Zhang G."/>
            <person name="Qian W."/>
            <person name="Fan W."/>
        </authorList>
    </citation>
    <scope>NUCLEOTIDE SEQUENCE [LARGE SCALE GENOMIC DNA]</scope>
    <source>
        <strain evidence="1">SZHN2017</strain>
        <tissue evidence="1">Muscle</tissue>
    </source>
</reference>
<dbReference type="AlphaFoldDB" id="A0A2T7PWZ1"/>
<dbReference type="EMBL" id="PZQS01000001">
    <property type="protein sequence ID" value="PVD37929.1"/>
    <property type="molecule type" value="Genomic_DNA"/>
</dbReference>
<dbReference type="GO" id="GO:0006888">
    <property type="term" value="P:endoplasmic reticulum to Golgi vesicle-mediated transport"/>
    <property type="evidence" value="ECO:0007669"/>
    <property type="project" value="TreeGrafter"/>
</dbReference>
<dbReference type="GO" id="GO:0006505">
    <property type="term" value="P:GPI anchor metabolic process"/>
    <property type="evidence" value="ECO:0007669"/>
    <property type="project" value="TreeGrafter"/>
</dbReference>